<accession>A0A8D2JNM8</accession>
<keyword evidence="2" id="KW-1185">Reference proteome</keyword>
<evidence type="ECO:0000313" key="2">
    <source>
        <dbReference type="Proteomes" id="UP000694564"/>
    </source>
</evidence>
<name>A0A8D2JNM8_SCIVU</name>
<protein>
    <submittedName>
        <fullName evidence="1">Uncharacterized protein</fullName>
    </submittedName>
</protein>
<evidence type="ECO:0000313" key="1">
    <source>
        <dbReference type="Ensembl" id="ENSSVLP00005022538.1"/>
    </source>
</evidence>
<reference evidence="1" key="2">
    <citation type="submission" date="2025-09" db="UniProtKB">
        <authorList>
            <consortium name="Ensembl"/>
        </authorList>
    </citation>
    <scope>IDENTIFICATION</scope>
</reference>
<organism evidence="1 2">
    <name type="scientific">Sciurus vulgaris</name>
    <name type="common">Eurasian red squirrel</name>
    <dbReference type="NCBI Taxonomy" id="55149"/>
    <lineage>
        <taxon>Eukaryota</taxon>
        <taxon>Metazoa</taxon>
        <taxon>Chordata</taxon>
        <taxon>Craniata</taxon>
        <taxon>Vertebrata</taxon>
        <taxon>Euteleostomi</taxon>
        <taxon>Mammalia</taxon>
        <taxon>Eutheria</taxon>
        <taxon>Euarchontoglires</taxon>
        <taxon>Glires</taxon>
        <taxon>Rodentia</taxon>
        <taxon>Sciuromorpha</taxon>
        <taxon>Sciuridae</taxon>
        <taxon>Sciurinae</taxon>
        <taxon>Sciurini</taxon>
        <taxon>Sciurus</taxon>
    </lineage>
</organism>
<sequence length="94" mass="10733">MDTQPLVPYWDLFNQTLPLNQEPKESLFLVFVPYPHNPSSFGLHNSSKKKIFASAVISFRIALSEFSSNQHVGFRFTSESKTICALQGSRLWVK</sequence>
<proteinExistence type="predicted"/>
<reference evidence="1" key="1">
    <citation type="submission" date="2025-08" db="UniProtKB">
        <authorList>
            <consortium name="Ensembl"/>
        </authorList>
    </citation>
    <scope>IDENTIFICATION</scope>
</reference>
<dbReference type="Proteomes" id="UP000694564">
    <property type="component" value="Chromosome 12"/>
</dbReference>
<dbReference type="AlphaFoldDB" id="A0A8D2JNM8"/>
<dbReference type="Ensembl" id="ENSSVLT00005025068.1">
    <property type="protein sequence ID" value="ENSSVLP00005022538.1"/>
    <property type="gene ID" value="ENSSVLG00005017965.1"/>
</dbReference>
<dbReference type="GeneTree" id="ENSGT00910000148343"/>